<keyword evidence="5 10" id="KW-0067">ATP-binding</keyword>
<keyword evidence="3 8" id="KW-0812">Transmembrane</keyword>
<dbReference type="InterPro" id="IPR027417">
    <property type="entry name" value="P-loop_NTPase"/>
</dbReference>
<comment type="subcellular location">
    <subcellularLocation>
        <location evidence="1">Membrane</location>
        <topology evidence="1">Multi-pass membrane protein</topology>
    </subcellularLocation>
</comment>
<dbReference type="Proteomes" id="UP000500961">
    <property type="component" value="Chromosome"/>
</dbReference>
<dbReference type="RefSeq" id="WP_173072295.1">
    <property type="nucleotide sequence ID" value="NZ_CP041345.1"/>
</dbReference>
<dbReference type="AlphaFoldDB" id="A0A7D4BIH1"/>
<feature type="transmembrane region" description="Helical" evidence="8">
    <location>
        <begin position="575"/>
        <end position="594"/>
    </location>
</feature>
<sequence>MDKTTATEFVNILADLAQNEWDIEQCEYVISAILDESSSVNYEDLLTVFHSKLKSDKEKTCKNLTLEQRIEIATLFYKAIRRLKLDDSNVVQIWNALGVTIDEAVCLYQLLTFELSAKVDIAELIAQQPNKFDKSISENNCRIIYIESPKVGVKDNIINESYFQQGFEGQLVLVFFPKIASYLCRYVGPNNLLVDDESVLPNSCFFFRPGSSLTTKNNITFRYDDINRIRLKIGGIQPLQLAVDELEFSFADSNQGIKKFSTVEESGRIVGILGGSGVGKSTLLNLLAGKLNPQNGRVLINGYDVYKEQVDLMGVIGFVPQDDLLIENLTVYQNMYYNARLCFGNFSKQRIKEMVEYTLKSLDLWEVRNLRVGSTLDKVISGGQRKRLNIGLELLREPALLFLDEPTSGLSSSDSAMVMSLLRQLADSGKLIVVNIHQPSERLFRMFDRLWVLDKGGYPVFVGFPEDAVKYFKEKSAKTGSYLASSLPKHRYNPEDILDILEQREVDSDGSYTAKRVVAPEKWYKYYCEDIKPLYQTEKQKNPLPRSKFRLPDVVKQLKVFSIRNFLSKLSNKPYIILNILEPILLGLILSFFIRYSPGSEYVFEANKNLPAYIFMSVIVSLFLGLSVSAEEIIGDRKILERESFLNLSRFSYINSKVLYLFALSAIQTILFLAVSLSIIGIYGLTFKYWVVLFSSACFANMLGLVISAIMRSVVAIYITIPLLLVPQILLSGTVVDFDNLNSALTRRIYVPVIGDMMTSRWAYEALAVTQFMDNRYERNFFDAEMQVSQSAFKASLLIPRLQVKLDESIRLSSLSDSNRNDIARHLKFIANELEILEKRDNIPQFELIKDLKIGNLNDQVASELSGYLLYIKKVFQQNLQKATGKRDSIYESLKEELGEKGIYKLKQNYHNKALSDWVLRNNEVAKYLETDERLIQKAEPIFMLPDHPFGRSHFYAPYKYFNGQYVKTIWFNVIAIWLFTIFLYTILNLFILNKKTGKAPVLKNAIMKFIQR</sequence>
<dbReference type="SMART" id="SM00382">
    <property type="entry name" value="AAA"/>
    <property type="match status" value="1"/>
</dbReference>
<protein>
    <submittedName>
        <fullName evidence="10">ATP-binding cassette domain-containing protein</fullName>
    </submittedName>
</protein>
<keyword evidence="4" id="KW-0547">Nucleotide-binding</keyword>
<dbReference type="GO" id="GO:0140359">
    <property type="term" value="F:ABC-type transporter activity"/>
    <property type="evidence" value="ECO:0007669"/>
    <property type="project" value="InterPro"/>
</dbReference>
<dbReference type="InterPro" id="IPR050352">
    <property type="entry name" value="ABCG_transporters"/>
</dbReference>
<evidence type="ECO:0000259" key="9">
    <source>
        <dbReference type="PROSITE" id="PS50893"/>
    </source>
</evidence>
<accession>A0A7D4BIH1</accession>
<evidence type="ECO:0000313" key="11">
    <source>
        <dbReference type="Proteomes" id="UP000500961"/>
    </source>
</evidence>
<feature type="transmembrane region" description="Helical" evidence="8">
    <location>
        <begin position="970"/>
        <end position="993"/>
    </location>
</feature>
<evidence type="ECO:0000256" key="1">
    <source>
        <dbReference type="ARBA" id="ARBA00004141"/>
    </source>
</evidence>
<feature type="domain" description="ABC transporter" evidence="9">
    <location>
        <begin position="241"/>
        <end position="480"/>
    </location>
</feature>
<feature type="transmembrane region" description="Helical" evidence="8">
    <location>
        <begin position="658"/>
        <end position="683"/>
    </location>
</feature>
<gene>
    <name evidence="10" type="ORF">FHG85_00340</name>
</gene>
<evidence type="ECO:0000256" key="6">
    <source>
        <dbReference type="ARBA" id="ARBA00022989"/>
    </source>
</evidence>
<dbReference type="Pfam" id="PF19055">
    <property type="entry name" value="ABC2_membrane_7"/>
    <property type="match status" value="1"/>
</dbReference>
<dbReference type="PANTHER" id="PTHR48041">
    <property type="entry name" value="ABC TRANSPORTER G FAMILY MEMBER 28"/>
    <property type="match status" value="1"/>
</dbReference>
<reference evidence="10 11" key="1">
    <citation type="submission" date="2019-07" db="EMBL/GenBank/DDBJ databases">
        <title>Thalassofilum flectens gen. nov., sp. nov., a novel moderate thermophilic anaerobe from a shallow sea hot spring in Kunashir Island (Russia), representing a new family in the order Bacteroidales, and proposal of Thalassofilacea fam. nov.</title>
        <authorList>
            <person name="Kochetkova T.V."/>
            <person name="Podosokorskaya O.A."/>
            <person name="Novikov A."/>
            <person name="Elcheninov A.G."/>
            <person name="Toshchakov S.V."/>
            <person name="Kublanov I.V."/>
        </authorList>
    </citation>
    <scope>NUCLEOTIDE SEQUENCE [LARGE SCALE GENOMIC DNA]</scope>
    <source>
        <strain evidence="10 11">38-H</strain>
    </source>
</reference>
<name>A0A7D4BIH1_9BACT</name>
<dbReference type="Gene3D" id="3.40.50.300">
    <property type="entry name" value="P-loop containing nucleotide triphosphate hydrolases"/>
    <property type="match status" value="1"/>
</dbReference>
<proteinExistence type="predicted"/>
<dbReference type="InterPro" id="IPR013525">
    <property type="entry name" value="ABC2_TM"/>
</dbReference>
<evidence type="ECO:0000256" key="2">
    <source>
        <dbReference type="ARBA" id="ARBA00022448"/>
    </source>
</evidence>
<dbReference type="PANTHER" id="PTHR48041:SF139">
    <property type="entry name" value="PROTEIN SCARLET"/>
    <property type="match status" value="1"/>
</dbReference>
<dbReference type="InterPro" id="IPR017871">
    <property type="entry name" value="ABC_transporter-like_CS"/>
</dbReference>
<dbReference type="GO" id="GO:0005524">
    <property type="term" value="F:ATP binding"/>
    <property type="evidence" value="ECO:0007669"/>
    <property type="project" value="UniProtKB-KW"/>
</dbReference>
<dbReference type="PROSITE" id="PS50893">
    <property type="entry name" value="ABC_TRANSPORTER_2"/>
    <property type="match status" value="1"/>
</dbReference>
<organism evidence="10 11">
    <name type="scientific">Tenuifilum thalassicum</name>
    <dbReference type="NCBI Taxonomy" id="2590900"/>
    <lineage>
        <taxon>Bacteria</taxon>
        <taxon>Pseudomonadati</taxon>
        <taxon>Bacteroidota</taxon>
        <taxon>Bacteroidia</taxon>
        <taxon>Bacteroidales</taxon>
        <taxon>Tenuifilaceae</taxon>
        <taxon>Tenuifilum</taxon>
    </lineage>
</organism>
<keyword evidence="6 8" id="KW-1133">Transmembrane helix</keyword>
<dbReference type="InterPro" id="IPR043926">
    <property type="entry name" value="ABCG_dom"/>
</dbReference>
<dbReference type="PROSITE" id="PS00211">
    <property type="entry name" value="ABC_TRANSPORTER_1"/>
    <property type="match status" value="1"/>
</dbReference>
<feature type="transmembrane region" description="Helical" evidence="8">
    <location>
        <begin position="689"/>
        <end position="708"/>
    </location>
</feature>
<keyword evidence="2" id="KW-0813">Transport</keyword>
<dbReference type="EMBL" id="CP041345">
    <property type="protein sequence ID" value="QKG78779.1"/>
    <property type="molecule type" value="Genomic_DNA"/>
</dbReference>
<evidence type="ECO:0000256" key="5">
    <source>
        <dbReference type="ARBA" id="ARBA00022840"/>
    </source>
</evidence>
<dbReference type="GO" id="GO:0016020">
    <property type="term" value="C:membrane"/>
    <property type="evidence" value="ECO:0007669"/>
    <property type="project" value="UniProtKB-SubCell"/>
</dbReference>
<evidence type="ECO:0000256" key="3">
    <source>
        <dbReference type="ARBA" id="ARBA00022692"/>
    </source>
</evidence>
<evidence type="ECO:0000256" key="7">
    <source>
        <dbReference type="ARBA" id="ARBA00023136"/>
    </source>
</evidence>
<dbReference type="GO" id="GO:0016887">
    <property type="term" value="F:ATP hydrolysis activity"/>
    <property type="evidence" value="ECO:0007669"/>
    <property type="project" value="InterPro"/>
</dbReference>
<evidence type="ECO:0000313" key="10">
    <source>
        <dbReference type="EMBL" id="QKG78779.1"/>
    </source>
</evidence>
<feature type="transmembrane region" description="Helical" evidence="8">
    <location>
        <begin position="614"/>
        <end position="634"/>
    </location>
</feature>
<keyword evidence="11" id="KW-1185">Reference proteome</keyword>
<evidence type="ECO:0000256" key="8">
    <source>
        <dbReference type="SAM" id="Phobius"/>
    </source>
</evidence>
<dbReference type="SUPFAM" id="SSF52540">
    <property type="entry name" value="P-loop containing nucleoside triphosphate hydrolases"/>
    <property type="match status" value="1"/>
</dbReference>
<dbReference type="Pfam" id="PF01061">
    <property type="entry name" value="ABC2_membrane"/>
    <property type="match status" value="1"/>
</dbReference>
<keyword evidence="7 8" id="KW-0472">Membrane</keyword>
<feature type="transmembrane region" description="Helical" evidence="8">
    <location>
        <begin position="715"/>
        <end position="736"/>
    </location>
</feature>
<dbReference type="InterPro" id="IPR003593">
    <property type="entry name" value="AAA+_ATPase"/>
</dbReference>
<dbReference type="InterPro" id="IPR003439">
    <property type="entry name" value="ABC_transporter-like_ATP-bd"/>
</dbReference>
<dbReference type="KEGG" id="ttz:FHG85_00340"/>
<dbReference type="Pfam" id="PF00005">
    <property type="entry name" value="ABC_tran"/>
    <property type="match status" value="1"/>
</dbReference>
<evidence type="ECO:0000256" key="4">
    <source>
        <dbReference type="ARBA" id="ARBA00022741"/>
    </source>
</evidence>